<accession>A0A3M7L888</accession>
<reference evidence="1 2" key="1">
    <citation type="submission" date="2018-08" db="EMBL/GenBank/DDBJ databases">
        <title>Chryseobacterium nematophagum: a novel matrix digesting pathogen of nematodes.</title>
        <authorList>
            <person name="Page A."/>
            <person name="Roberts M."/>
            <person name="Felix M.-A."/>
            <person name="Weir W."/>
        </authorList>
    </citation>
    <scope>NUCLEOTIDE SEQUENCE [LARGE SCALE GENOMIC DNA]</scope>
    <source>
        <strain evidence="1 2">JUb275</strain>
    </source>
</reference>
<dbReference type="RefSeq" id="WP_122548138.1">
    <property type="nucleotide sequence ID" value="NZ_QWIV01000014.1"/>
</dbReference>
<evidence type="ECO:0000313" key="2">
    <source>
        <dbReference type="Proteomes" id="UP000267524"/>
    </source>
</evidence>
<comment type="caution">
    <text evidence="1">The sequence shown here is derived from an EMBL/GenBank/DDBJ whole genome shotgun (WGS) entry which is preliminary data.</text>
</comment>
<evidence type="ECO:0000313" key="1">
    <source>
        <dbReference type="EMBL" id="RMZ58991.1"/>
    </source>
</evidence>
<sequence>MKKVILFFGLFMVSLYFSQTNLLGYDIKYFVGDDLELLKGKYLIALPKNEDFQKFGFDYLYTSEEMNHSDTYKRKKGHSGSNYIDVVDKKFLLTDYKKIDKILGDYILLLKDEEGNSVYFLYDSKTPSRFPFKTSEPLIFPEEHYCSKIDIKKDKFTNKITKYSPLLEPISFVKNNGYFISLKTYGSTPVVDGTGVIILLSNGQKIKKTTKIDIDISSGKYKYSAFIPLTTADINLLTKNIIDDFKLYIFENVQKLNGEAYKEYLKCIIKPSL</sequence>
<proteinExistence type="predicted"/>
<keyword evidence="2" id="KW-1185">Reference proteome</keyword>
<organism evidence="1 2">
    <name type="scientific">Chryseobacterium nematophagum</name>
    <dbReference type="NCBI Taxonomy" id="2305228"/>
    <lineage>
        <taxon>Bacteria</taxon>
        <taxon>Pseudomonadati</taxon>
        <taxon>Bacteroidota</taxon>
        <taxon>Flavobacteriia</taxon>
        <taxon>Flavobacteriales</taxon>
        <taxon>Weeksellaceae</taxon>
        <taxon>Chryseobacterium group</taxon>
        <taxon>Chryseobacterium</taxon>
    </lineage>
</organism>
<dbReference type="Proteomes" id="UP000267524">
    <property type="component" value="Unassembled WGS sequence"/>
</dbReference>
<dbReference type="AlphaFoldDB" id="A0A3M7L888"/>
<dbReference type="EMBL" id="QWIV01000014">
    <property type="protein sequence ID" value="RMZ58991.1"/>
    <property type="molecule type" value="Genomic_DNA"/>
</dbReference>
<protein>
    <submittedName>
        <fullName evidence="1">Uncharacterized protein</fullName>
    </submittedName>
</protein>
<gene>
    <name evidence="1" type="ORF">D1632_15610</name>
</gene>
<name>A0A3M7L888_9FLAO</name>